<evidence type="ECO:0000313" key="2">
    <source>
        <dbReference type="Proteomes" id="UP000004995"/>
    </source>
</evidence>
<name>K3YKR8_SETIT</name>
<sequence>MAQAKEISETSRANRVIRRDINETLYGLSPIVMFKYMKDAPYQCTESKIGAV</sequence>
<reference evidence="2" key="1">
    <citation type="journal article" date="2012" name="Nat. Biotechnol.">
        <title>Reference genome sequence of the model plant Setaria.</title>
        <authorList>
            <person name="Bennetzen J.L."/>
            <person name="Schmutz J."/>
            <person name="Wang H."/>
            <person name="Percifield R."/>
            <person name="Hawkins J."/>
            <person name="Pontaroli A.C."/>
            <person name="Estep M."/>
            <person name="Feng L."/>
            <person name="Vaughn J.N."/>
            <person name="Grimwood J."/>
            <person name="Jenkins J."/>
            <person name="Barry K."/>
            <person name="Lindquist E."/>
            <person name="Hellsten U."/>
            <person name="Deshpande S."/>
            <person name="Wang X."/>
            <person name="Wu X."/>
            <person name="Mitros T."/>
            <person name="Triplett J."/>
            <person name="Yang X."/>
            <person name="Ye C.Y."/>
            <person name="Mauro-Herrera M."/>
            <person name="Wang L."/>
            <person name="Li P."/>
            <person name="Sharma M."/>
            <person name="Sharma R."/>
            <person name="Ronald P.C."/>
            <person name="Panaud O."/>
            <person name="Kellogg E.A."/>
            <person name="Brutnell T.P."/>
            <person name="Doust A.N."/>
            <person name="Tuskan G.A."/>
            <person name="Rokhsar D."/>
            <person name="Devos K.M."/>
        </authorList>
    </citation>
    <scope>NUCLEOTIDE SEQUENCE [LARGE SCALE GENOMIC DNA]</scope>
    <source>
        <strain evidence="2">cv. Yugu1</strain>
    </source>
</reference>
<dbReference type="EMBL" id="AGNK02004020">
    <property type="status" value="NOT_ANNOTATED_CDS"/>
    <property type="molecule type" value="Genomic_DNA"/>
</dbReference>
<dbReference type="Gramene" id="KQL02920">
    <property type="protein sequence ID" value="KQL02920"/>
    <property type="gene ID" value="SETIT_014837mg"/>
</dbReference>
<dbReference type="EnsemblPlants" id="KQL02920">
    <property type="protein sequence ID" value="KQL02920"/>
    <property type="gene ID" value="SETIT_014837mg"/>
</dbReference>
<dbReference type="InParanoid" id="K3YKR8"/>
<evidence type="ECO:0000313" key="1">
    <source>
        <dbReference type="EnsemblPlants" id="KQL02920"/>
    </source>
</evidence>
<keyword evidence="2" id="KW-1185">Reference proteome</keyword>
<dbReference type="AlphaFoldDB" id="K3YKR8"/>
<accession>K3YKR8</accession>
<reference evidence="1" key="2">
    <citation type="submission" date="2018-08" db="UniProtKB">
        <authorList>
            <consortium name="EnsemblPlants"/>
        </authorList>
    </citation>
    <scope>IDENTIFICATION</scope>
    <source>
        <strain evidence="1">Yugu1</strain>
    </source>
</reference>
<dbReference type="Proteomes" id="UP000004995">
    <property type="component" value="Unassembled WGS sequence"/>
</dbReference>
<organism evidence="1 2">
    <name type="scientific">Setaria italica</name>
    <name type="common">Foxtail millet</name>
    <name type="synonym">Panicum italicum</name>
    <dbReference type="NCBI Taxonomy" id="4555"/>
    <lineage>
        <taxon>Eukaryota</taxon>
        <taxon>Viridiplantae</taxon>
        <taxon>Streptophyta</taxon>
        <taxon>Embryophyta</taxon>
        <taxon>Tracheophyta</taxon>
        <taxon>Spermatophyta</taxon>
        <taxon>Magnoliopsida</taxon>
        <taxon>Liliopsida</taxon>
        <taxon>Poales</taxon>
        <taxon>Poaceae</taxon>
        <taxon>PACMAD clade</taxon>
        <taxon>Panicoideae</taxon>
        <taxon>Panicodae</taxon>
        <taxon>Paniceae</taxon>
        <taxon>Cenchrinae</taxon>
        <taxon>Setaria</taxon>
    </lineage>
</organism>
<dbReference type="HOGENOM" id="CLU_3090897_0_0_1"/>
<proteinExistence type="predicted"/>
<protein>
    <submittedName>
        <fullName evidence="1">Uncharacterized protein</fullName>
    </submittedName>
</protein>